<evidence type="ECO:0000256" key="4">
    <source>
        <dbReference type="ARBA" id="ARBA00023136"/>
    </source>
</evidence>
<comment type="subcellular location">
    <subcellularLocation>
        <location evidence="1">Membrane</location>
        <topology evidence="1">Multi-pass membrane protein</topology>
    </subcellularLocation>
</comment>
<keyword evidence="3 6" id="KW-1133">Transmembrane helix</keyword>
<feature type="transmembrane region" description="Helical" evidence="6">
    <location>
        <begin position="77"/>
        <end position="96"/>
    </location>
</feature>
<dbReference type="OMA" id="TIGLNTC"/>
<dbReference type="PANTHER" id="PTHR11132">
    <property type="entry name" value="SOLUTE CARRIER FAMILY 35"/>
    <property type="match status" value="1"/>
</dbReference>
<name>D8QZG9_SELML</name>
<evidence type="ECO:0000256" key="6">
    <source>
        <dbReference type="SAM" id="Phobius"/>
    </source>
</evidence>
<feature type="transmembrane region" description="Helical" evidence="6">
    <location>
        <begin position="52"/>
        <end position="70"/>
    </location>
</feature>
<accession>D8QZG9</accession>
<dbReference type="Proteomes" id="UP000001514">
    <property type="component" value="Unassembled WGS sequence"/>
</dbReference>
<dbReference type="GO" id="GO:0005794">
    <property type="term" value="C:Golgi apparatus"/>
    <property type="evidence" value="ECO:0000318"/>
    <property type="project" value="GO_Central"/>
</dbReference>
<feature type="compositionally biased region" description="Polar residues" evidence="5">
    <location>
        <begin position="356"/>
        <end position="365"/>
    </location>
</feature>
<keyword evidence="9" id="KW-1185">Reference proteome</keyword>
<keyword evidence="4 6" id="KW-0472">Membrane</keyword>
<feature type="region of interest" description="Disordered" evidence="5">
    <location>
        <begin position="318"/>
        <end position="365"/>
    </location>
</feature>
<evidence type="ECO:0000313" key="8">
    <source>
        <dbReference type="EMBL" id="EFJ34801.1"/>
    </source>
</evidence>
<keyword evidence="2 6" id="KW-0812">Transmembrane</keyword>
<dbReference type="GO" id="GO:0005338">
    <property type="term" value="F:nucleotide-sugar transmembrane transporter activity"/>
    <property type="evidence" value="ECO:0000318"/>
    <property type="project" value="GO_Central"/>
</dbReference>
<dbReference type="GO" id="GO:0015780">
    <property type="term" value="P:nucleotide-sugar transmembrane transport"/>
    <property type="evidence" value="ECO:0000318"/>
    <property type="project" value="GO_Central"/>
</dbReference>
<feature type="transmembrane region" description="Helical" evidence="6">
    <location>
        <begin position="295"/>
        <end position="313"/>
    </location>
</feature>
<dbReference type="AlphaFoldDB" id="D8QZG9"/>
<evidence type="ECO:0000256" key="3">
    <source>
        <dbReference type="ARBA" id="ARBA00022989"/>
    </source>
</evidence>
<organism evidence="9">
    <name type="scientific">Selaginella moellendorffii</name>
    <name type="common">Spikemoss</name>
    <dbReference type="NCBI Taxonomy" id="88036"/>
    <lineage>
        <taxon>Eukaryota</taxon>
        <taxon>Viridiplantae</taxon>
        <taxon>Streptophyta</taxon>
        <taxon>Embryophyta</taxon>
        <taxon>Tracheophyta</taxon>
        <taxon>Lycopodiopsida</taxon>
        <taxon>Selaginellales</taxon>
        <taxon>Selaginellaceae</taxon>
        <taxon>Selaginella</taxon>
    </lineage>
</organism>
<evidence type="ECO:0000256" key="5">
    <source>
        <dbReference type="SAM" id="MobiDB-lite"/>
    </source>
</evidence>
<dbReference type="KEGG" id="smo:SELMODRAFT_82176"/>
<evidence type="ECO:0000256" key="2">
    <source>
        <dbReference type="ARBA" id="ARBA00022692"/>
    </source>
</evidence>
<reference evidence="8 9" key="1">
    <citation type="journal article" date="2011" name="Science">
        <title>The Selaginella genome identifies genetic changes associated with the evolution of vascular plants.</title>
        <authorList>
            <person name="Banks J.A."/>
            <person name="Nishiyama T."/>
            <person name="Hasebe M."/>
            <person name="Bowman J.L."/>
            <person name="Gribskov M."/>
            <person name="dePamphilis C."/>
            <person name="Albert V.A."/>
            <person name="Aono N."/>
            <person name="Aoyama T."/>
            <person name="Ambrose B.A."/>
            <person name="Ashton N.W."/>
            <person name="Axtell M.J."/>
            <person name="Barker E."/>
            <person name="Barker M.S."/>
            <person name="Bennetzen J.L."/>
            <person name="Bonawitz N.D."/>
            <person name="Chapple C."/>
            <person name="Cheng C."/>
            <person name="Correa L.G."/>
            <person name="Dacre M."/>
            <person name="DeBarry J."/>
            <person name="Dreyer I."/>
            <person name="Elias M."/>
            <person name="Engstrom E.M."/>
            <person name="Estelle M."/>
            <person name="Feng L."/>
            <person name="Finet C."/>
            <person name="Floyd S.K."/>
            <person name="Frommer W.B."/>
            <person name="Fujita T."/>
            <person name="Gramzow L."/>
            <person name="Gutensohn M."/>
            <person name="Harholt J."/>
            <person name="Hattori M."/>
            <person name="Heyl A."/>
            <person name="Hirai T."/>
            <person name="Hiwatashi Y."/>
            <person name="Ishikawa M."/>
            <person name="Iwata M."/>
            <person name="Karol K.G."/>
            <person name="Koehler B."/>
            <person name="Kolukisaoglu U."/>
            <person name="Kubo M."/>
            <person name="Kurata T."/>
            <person name="Lalonde S."/>
            <person name="Li K."/>
            <person name="Li Y."/>
            <person name="Litt A."/>
            <person name="Lyons E."/>
            <person name="Manning G."/>
            <person name="Maruyama T."/>
            <person name="Michael T.P."/>
            <person name="Mikami K."/>
            <person name="Miyazaki S."/>
            <person name="Morinaga S."/>
            <person name="Murata T."/>
            <person name="Mueller-Roeber B."/>
            <person name="Nelson D.R."/>
            <person name="Obara M."/>
            <person name="Oguri Y."/>
            <person name="Olmstead R.G."/>
            <person name="Onodera N."/>
            <person name="Petersen B.L."/>
            <person name="Pils B."/>
            <person name="Prigge M."/>
            <person name="Rensing S.A."/>
            <person name="Riano-Pachon D.M."/>
            <person name="Roberts A.W."/>
            <person name="Sato Y."/>
            <person name="Scheller H.V."/>
            <person name="Schulz B."/>
            <person name="Schulz C."/>
            <person name="Shakirov E.V."/>
            <person name="Shibagaki N."/>
            <person name="Shinohara N."/>
            <person name="Shippen D.E."/>
            <person name="Soerensen I."/>
            <person name="Sotooka R."/>
            <person name="Sugimoto N."/>
            <person name="Sugita M."/>
            <person name="Sumikawa N."/>
            <person name="Tanurdzic M."/>
            <person name="Theissen G."/>
            <person name="Ulvskov P."/>
            <person name="Wakazuki S."/>
            <person name="Weng J.K."/>
            <person name="Willats W.W."/>
            <person name="Wipf D."/>
            <person name="Wolf P.G."/>
            <person name="Yang L."/>
            <person name="Zimmer A.D."/>
            <person name="Zhu Q."/>
            <person name="Mitros T."/>
            <person name="Hellsten U."/>
            <person name="Loque D."/>
            <person name="Otillar R."/>
            <person name="Salamov A."/>
            <person name="Schmutz J."/>
            <person name="Shapiro H."/>
            <person name="Lindquist E."/>
            <person name="Lucas S."/>
            <person name="Rokhsar D."/>
            <person name="Grigoriev I.V."/>
        </authorList>
    </citation>
    <scope>NUCLEOTIDE SEQUENCE [LARGE SCALE GENOMIC DNA]</scope>
</reference>
<dbReference type="InParanoid" id="D8QZG9"/>
<dbReference type="GO" id="GO:0015297">
    <property type="term" value="F:antiporter activity"/>
    <property type="evidence" value="ECO:0000318"/>
    <property type="project" value="GO_Central"/>
</dbReference>
<dbReference type="GO" id="GO:0016020">
    <property type="term" value="C:membrane"/>
    <property type="evidence" value="ECO:0007669"/>
    <property type="project" value="UniProtKB-SubCell"/>
</dbReference>
<protein>
    <recommendedName>
        <fullName evidence="7">Sugar phosphate transporter domain-containing protein</fullName>
    </recommendedName>
</protein>
<gene>
    <name evidence="8" type="ORF">SELMODRAFT_82176</name>
</gene>
<feature type="transmembrane region" description="Helical" evidence="6">
    <location>
        <begin position="243"/>
        <end position="262"/>
    </location>
</feature>
<evidence type="ECO:0000259" key="7">
    <source>
        <dbReference type="Pfam" id="PF03151"/>
    </source>
</evidence>
<dbReference type="FunCoup" id="D8QZG9">
    <property type="interactions" value="1146"/>
</dbReference>
<feature type="transmembrane region" description="Helical" evidence="6">
    <location>
        <begin position="137"/>
        <end position="154"/>
    </location>
</feature>
<dbReference type="Pfam" id="PF03151">
    <property type="entry name" value="TPT"/>
    <property type="match status" value="1"/>
</dbReference>
<proteinExistence type="predicted"/>
<dbReference type="InterPro" id="IPR004853">
    <property type="entry name" value="Sugar_P_trans_dom"/>
</dbReference>
<dbReference type="EMBL" id="GL377569">
    <property type="protein sequence ID" value="EFJ34801.1"/>
    <property type="molecule type" value="Genomic_DNA"/>
</dbReference>
<evidence type="ECO:0000313" key="9">
    <source>
        <dbReference type="Proteomes" id="UP000001514"/>
    </source>
</evidence>
<dbReference type="OrthoDB" id="417037at2759"/>
<feature type="transmembrane region" description="Helical" evidence="6">
    <location>
        <begin position="9"/>
        <end position="32"/>
    </location>
</feature>
<sequence length="365" mass="39098">MKLGSPPAFLLNAAAVYGTAAGYCLSASLLSIINKWAVMRFPFPGSLTALQYATSALAVFLLGPGGAGLLDHDPLRAATLLRFIPAALCYYMSLFTNSELLLHANVDTFIVFRSAVPLLVAVGDTVFLRQPWPLPRTWAALALILGGAAAYVTTDSHFELHAYGWAMAYLASMAVDFVYIKHVVMTVGLGTWGLVLYNNFEALLLYPVELLVTGEGSAAVASFRGGAVVAGVAAVEWRSLGTWLPVVLSCAFGLSISFFGFACRKNISATSFTVLGVVNKLLTVAINLVVWDRHASLAGTIALLTCIGGGIAYQQSLEKRPAPLDDQDPEEEETDTDQEEKKPLNQNSLDVELGETRSTIDQSDK</sequence>
<feature type="compositionally biased region" description="Acidic residues" evidence="5">
    <location>
        <begin position="325"/>
        <end position="338"/>
    </location>
</feature>
<dbReference type="InterPro" id="IPR050186">
    <property type="entry name" value="TPT_transporter"/>
</dbReference>
<feature type="domain" description="Sugar phosphate transporter" evidence="7">
    <location>
        <begin position="28"/>
        <end position="313"/>
    </location>
</feature>
<dbReference type="eggNOG" id="KOG1444">
    <property type="taxonomic scope" value="Eukaryota"/>
</dbReference>
<feature type="transmembrane region" description="Helical" evidence="6">
    <location>
        <begin position="108"/>
        <end position="128"/>
    </location>
</feature>
<evidence type="ECO:0000256" key="1">
    <source>
        <dbReference type="ARBA" id="ARBA00004141"/>
    </source>
</evidence>
<dbReference type="HOGENOM" id="CLU_045047_1_0_1"/>
<dbReference type="Gramene" id="EFJ34801">
    <property type="protein sequence ID" value="EFJ34801"/>
    <property type="gene ID" value="SELMODRAFT_82176"/>
</dbReference>
<feature type="transmembrane region" description="Helical" evidence="6">
    <location>
        <begin position="269"/>
        <end position="289"/>
    </location>
</feature>